<sequence>MSSFFFFFLPSNPLFIFTFVKLTRREFTDQRSHLTSILPESTSNRPSSVVSKLPPRTSSSRSPQRPAPAAARRHFPAARGRSVWRWDTRPGTPPRPSS</sequence>
<feature type="compositionally biased region" description="Polar residues" evidence="1">
    <location>
        <begin position="38"/>
        <end position="50"/>
    </location>
</feature>
<feature type="region of interest" description="Disordered" evidence="1">
    <location>
        <begin position="38"/>
        <end position="98"/>
    </location>
</feature>
<proteinExistence type="predicted"/>
<gene>
    <name evidence="2" type="ORF">M6B38_368170</name>
</gene>
<protein>
    <submittedName>
        <fullName evidence="2">Carboxylesterase 18</fullName>
    </submittedName>
</protein>
<feature type="compositionally biased region" description="Low complexity" evidence="1">
    <location>
        <begin position="54"/>
        <end position="70"/>
    </location>
</feature>
<dbReference type="Proteomes" id="UP001140949">
    <property type="component" value="Unassembled WGS sequence"/>
</dbReference>
<keyword evidence="3" id="KW-1185">Reference proteome</keyword>
<name>A0AAX6GFY9_IRIPA</name>
<evidence type="ECO:0000256" key="1">
    <source>
        <dbReference type="SAM" id="MobiDB-lite"/>
    </source>
</evidence>
<organism evidence="2 3">
    <name type="scientific">Iris pallida</name>
    <name type="common">Sweet iris</name>
    <dbReference type="NCBI Taxonomy" id="29817"/>
    <lineage>
        <taxon>Eukaryota</taxon>
        <taxon>Viridiplantae</taxon>
        <taxon>Streptophyta</taxon>
        <taxon>Embryophyta</taxon>
        <taxon>Tracheophyta</taxon>
        <taxon>Spermatophyta</taxon>
        <taxon>Magnoliopsida</taxon>
        <taxon>Liliopsida</taxon>
        <taxon>Asparagales</taxon>
        <taxon>Iridaceae</taxon>
        <taxon>Iridoideae</taxon>
        <taxon>Irideae</taxon>
        <taxon>Iris</taxon>
    </lineage>
</organism>
<dbReference type="EMBL" id="JANAVB010020400">
    <property type="protein sequence ID" value="KAJ6827207.1"/>
    <property type="molecule type" value="Genomic_DNA"/>
</dbReference>
<dbReference type="AlphaFoldDB" id="A0AAX6GFY9"/>
<comment type="caution">
    <text evidence="2">The sequence shown here is derived from an EMBL/GenBank/DDBJ whole genome shotgun (WGS) entry which is preliminary data.</text>
</comment>
<evidence type="ECO:0000313" key="2">
    <source>
        <dbReference type="EMBL" id="KAJ6827207.1"/>
    </source>
</evidence>
<reference evidence="2" key="1">
    <citation type="journal article" date="2023" name="GigaByte">
        <title>Genome assembly of the bearded iris, Iris pallida Lam.</title>
        <authorList>
            <person name="Bruccoleri R.E."/>
            <person name="Oakeley E.J."/>
            <person name="Faust A.M.E."/>
            <person name="Altorfer M."/>
            <person name="Dessus-Babus S."/>
            <person name="Burckhardt D."/>
            <person name="Oertli M."/>
            <person name="Naumann U."/>
            <person name="Petersen F."/>
            <person name="Wong J."/>
        </authorList>
    </citation>
    <scope>NUCLEOTIDE SEQUENCE</scope>
    <source>
        <strain evidence="2">GSM-AAB239-AS_SAM_17_03QT</strain>
    </source>
</reference>
<accession>A0AAX6GFY9</accession>
<reference evidence="2" key="2">
    <citation type="submission" date="2023-04" db="EMBL/GenBank/DDBJ databases">
        <authorList>
            <person name="Bruccoleri R.E."/>
            <person name="Oakeley E.J."/>
            <person name="Faust A.-M."/>
            <person name="Dessus-Babus S."/>
            <person name="Altorfer M."/>
            <person name="Burckhardt D."/>
            <person name="Oertli M."/>
            <person name="Naumann U."/>
            <person name="Petersen F."/>
            <person name="Wong J."/>
        </authorList>
    </citation>
    <scope>NUCLEOTIDE SEQUENCE</scope>
    <source>
        <strain evidence="2">GSM-AAB239-AS_SAM_17_03QT</strain>
        <tissue evidence="2">Leaf</tissue>
    </source>
</reference>
<evidence type="ECO:0000313" key="3">
    <source>
        <dbReference type="Proteomes" id="UP001140949"/>
    </source>
</evidence>